<organism evidence="2 3">
    <name type="scientific">Chrysochromulina tobinii</name>
    <dbReference type="NCBI Taxonomy" id="1460289"/>
    <lineage>
        <taxon>Eukaryota</taxon>
        <taxon>Haptista</taxon>
        <taxon>Haptophyta</taxon>
        <taxon>Prymnesiophyceae</taxon>
        <taxon>Prymnesiales</taxon>
        <taxon>Chrysochromulinaceae</taxon>
        <taxon>Chrysochromulina</taxon>
    </lineage>
</organism>
<evidence type="ECO:0000313" key="3">
    <source>
        <dbReference type="Proteomes" id="UP000037460"/>
    </source>
</evidence>
<accession>A0A0M0JGQ9</accession>
<protein>
    <submittedName>
        <fullName evidence="2">Uncharacterized protein</fullName>
    </submittedName>
</protein>
<reference evidence="3" key="1">
    <citation type="journal article" date="2015" name="PLoS Genet.">
        <title>Genome Sequence and Transcriptome Analyses of Chrysochromulina tobin: Metabolic Tools for Enhanced Algal Fitness in the Prominent Order Prymnesiales (Haptophyceae).</title>
        <authorList>
            <person name="Hovde B.T."/>
            <person name="Deodato C.R."/>
            <person name="Hunsperger H.M."/>
            <person name="Ryken S.A."/>
            <person name="Yost W."/>
            <person name="Jha R.K."/>
            <person name="Patterson J."/>
            <person name="Monnat R.J. Jr."/>
            <person name="Barlow S.B."/>
            <person name="Starkenburg S.R."/>
            <person name="Cattolico R.A."/>
        </authorList>
    </citation>
    <scope>NUCLEOTIDE SEQUENCE</scope>
    <source>
        <strain evidence="3">CCMP291</strain>
    </source>
</reference>
<gene>
    <name evidence="2" type="ORF">Ctob_012193</name>
</gene>
<dbReference type="AlphaFoldDB" id="A0A0M0JGQ9"/>
<keyword evidence="1" id="KW-0472">Membrane</keyword>
<proteinExistence type="predicted"/>
<feature type="transmembrane region" description="Helical" evidence="1">
    <location>
        <begin position="123"/>
        <end position="145"/>
    </location>
</feature>
<dbReference type="CDD" id="cd04508">
    <property type="entry name" value="Tudor_SF"/>
    <property type="match status" value="1"/>
</dbReference>
<dbReference type="EMBL" id="JWZX01002928">
    <property type="protein sequence ID" value="KOO25801.1"/>
    <property type="molecule type" value="Genomic_DNA"/>
</dbReference>
<name>A0A0M0JGQ9_9EUKA</name>
<dbReference type="Proteomes" id="UP000037460">
    <property type="component" value="Unassembled WGS sequence"/>
</dbReference>
<sequence>MSFEPVLNLGMRVLARFLASEPKEKRRNKAGANKWWRGTIVGVGAGGFTYDVEYDDKVIEQGVHARFVQRLDEAEPIKEPKEPAWPVEPMERAKVHRYDLAASTEHEQLPDFGLQQVRISKRAAIAFAVGFVGFVDFVGFVGFGADGEPPKASLAE</sequence>
<evidence type="ECO:0000256" key="1">
    <source>
        <dbReference type="SAM" id="Phobius"/>
    </source>
</evidence>
<keyword evidence="1" id="KW-1133">Transmembrane helix</keyword>
<evidence type="ECO:0000313" key="2">
    <source>
        <dbReference type="EMBL" id="KOO25801.1"/>
    </source>
</evidence>
<keyword evidence="1" id="KW-0812">Transmembrane</keyword>
<comment type="caution">
    <text evidence="2">The sequence shown here is derived from an EMBL/GenBank/DDBJ whole genome shotgun (WGS) entry which is preliminary data.</text>
</comment>
<keyword evidence="3" id="KW-1185">Reference proteome</keyword>
<dbReference type="Gene3D" id="2.30.30.140">
    <property type="match status" value="1"/>
</dbReference>